<dbReference type="AlphaFoldDB" id="A0A414DG57"/>
<accession>A0A414DG57</accession>
<sequence>MSGFSVKRVNIVGAFASLWAFIFAFFPFYRIEPMEVLIQQAGKQAESYALTKNLVSYNFFGVLCLMLSIVAFGLYIWNSSQLVRAAAIIVSVVDFISLMLALIVGNSNIKDIKSIITYAVQYSGSGMKTSMFVKTSVAYGFVLEILMIIIMAGSYWINEFVFKPYVMGDKSGAKINPLEGIVGTAKASYARQFSEHIHMKTSGTEEGKKHPDNILDEKK</sequence>
<feature type="transmembrane region" description="Helical" evidence="2">
    <location>
        <begin position="12"/>
        <end position="29"/>
    </location>
</feature>
<comment type="caution">
    <text evidence="3">The sequence shown here is derived from an EMBL/GenBank/DDBJ whole genome shotgun (WGS) entry which is preliminary data.</text>
</comment>
<dbReference type="Proteomes" id="UP000284794">
    <property type="component" value="Unassembled WGS sequence"/>
</dbReference>
<organism evidence="3 4">
    <name type="scientific">Lachnospira eligens</name>
    <dbReference type="NCBI Taxonomy" id="39485"/>
    <lineage>
        <taxon>Bacteria</taxon>
        <taxon>Bacillati</taxon>
        <taxon>Bacillota</taxon>
        <taxon>Clostridia</taxon>
        <taxon>Lachnospirales</taxon>
        <taxon>Lachnospiraceae</taxon>
        <taxon>Lachnospira</taxon>
    </lineage>
</organism>
<keyword evidence="2" id="KW-0812">Transmembrane</keyword>
<reference evidence="3 4" key="1">
    <citation type="submission" date="2018-08" db="EMBL/GenBank/DDBJ databases">
        <title>A genome reference for cultivated species of the human gut microbiota.</title>
        <authorList>
            <person name="Zou Y."/>
            <person name="Xue W."/>
            <person name="Luo G."/>
        </authorList>
    </citation>
    <scope>NUCLEOTIDE SEQUENCE [LARGE SCALE GENOMIC DNA]</scope>
    <source>
        <strain evidence="3 4">AM32-2AC</strain>
    </source>
</reference>
<proteinExistence type="predicted"/>
<feature type="region of interest" description="Disordered" evidence="1">
    <location>
        <begin position="200"/>
        <end position="219"/>
    </location>
</feature>
<name>A0A414DG57_9FIRM</name>
<evidence type="ECO:0000313" key="4">
    <source>
        <dbReference type="Proteomes" id="UP000284794"/>
    </source>
</evidence>
<gene>
    <name evidence="3" type="ORF">DW811_04090</name>
</gene>
<evidence type="ECO:0000256" key="2">
    <source>
        <dbReference type="SAM" id="Phobius"/>
    </source>
</evidence>
<dbReference type="EMBL" id="QSIS01000004">
    <property type="protein sequence ID" value="RHD09700.1"/>
    <property type="molecule type" value="Genomic_DNA"/>
</dbReference>
<evidence type="ECO:0000313" key="3">
    <source>
        <dbReference type="EMBL" id="RHD09700.1"/>
    </source>
</evidence>
<protein>
    <submittedName>
        <fullName evidence="3">Uncharacterized protein</fullName>
    </submittedName>
</protein>
<evidence type="ECO:0000256" key="1">
    <source>
        <dbReference type="SAM" id="MobiDB-lite"/>
    </source>
</evidence>
<feature type="transmembrane region" description="Helical" evidence="2">
    <location>
        <begin position="83"/>
        <end position="104"/>
    </location>
</feature>
<keyword evidence="2" id="KW-0472">Membrane</keyword>
<feature type="transmembrane region" description="Helical" evidence="2">
    <location>
        <begin position="57"/>
        <end position="77"/>
    </location>
</feature>
<dbReference type="RefSeq" id="WP_118148314.1">
    <property type="nucleotide sequence ID" value="NZ_QRWW01000003.1"/>
</dbReference>
<keyword evidence="2" id="KW-1133">Transmembrane helix</keyword>
<feature type="transmembrane region" description="Helical" evidence="2">
    <location>
        <begin position="137"/>
        <end position="157"/>
    </location>
</feature>